<accession>A0A914BU42</accession>
<evidence type="ECO:0000313" key="6">
    <source>
        <dbReference type="Proteomes" id="UP000887568"/>
    </source>
</evidence>
<evidence type="ECO:0000256" key="3">
    <source>
        <dbReference type="ARBA" id="ARBA00024020"/>
    </source>
</evidence>
<dbReference type="InterPro" id="IPR011990">
    <property type="entry name" value="TPR-like_helical_dom_sf"/>
</dbReference>
<keyword evidence="6" id="KW-1185">Reference proteome</keyword>
<evidence type="ECO:0000256" key="2">
    <source>
        <dbReference type="ARBA" id="ARBA00022803"/>
    </source>
</evidence>
<sequence>MRLEMSSQHQDLEILLLEAGHNQDLTESCVNEIIGSHDGNLHSCANALFKGDFEQMLLGGVAMAILGSEEEDLGDSSDFTEFIQKRIELCLQKNDPKEDNSSELCVMLVGVACLQLFIQSNWTGPPCQVTPAEVLPRSLCQETNFKEFHELTLSTLSPDDTSVYRLVTHPEFLLMAHCILGKCKAYLPTCLTADWWNLRCLWIQQQVLDERSPHIHKEVHKLMESISNNEVLMSRVKCNDLPLIFHLECCHICQYYYEYTAAREHLRIAKETAGLEASLAGALGKRTRFQQTDKAQLFLRVQHKTEAEDSSTNVSREESHSVKGMPKDLDLNDDTILDAIKFKDLEEDQIPRLSSAEQALILALCIEHKRSRPKEELLWEELKAYIVAALTHPKVWCVQTLALMTRCQLEKDRGRTVERAMMQMQLLVDQFRETECPVIDRFELLHAVCLPPKWTMESELASLLMSLGVITAALEVYARLELWEDVINCYRRLEKPEKAMKVIRDQLAIKETPTLWCLLGDFKKDKQYYEKAWEVSGQRNARAMRSLGLYYLEEENWAKSIECLEISLQKNPVQYHAWFWLGYSATKAQDYETAARAYRRCVSLESDNGKAWNNLSSAYIELKQKPRAFKTLQEAIRCLYENWQIWENYMLVSVDIGEFSEAIKAFHRLMDLKEKYLDEEVLGILVNAVTGDIVDADGNKASLLKGKLVELFGRLTSQVTTNALVWKLYAKLHGNATTDNLENNDKALQCLQKAHRLQTQRGDWSSEPQSCQDILEQSIQLAQAYERCSSSKTNSTEAVQLLSSAKLMLKSVISKTKQQHPEESPTRNDLAERLASAESELQTVVDMITQRKE</sequence>
<dbReference type="InterPro" id="IPR044244">
    <property type="entry name" value="TTC27/Emw1"/>
</dbReference>
<dbReference type="SMART" id="SM00028">
    <property type="entry name" value="TPR"/>
    <property type="match status" value="5"/>
</dbReference>
<feature type="repeat" description="TPR" evidence="4">
    <location>
        <begin position="541"/>
        <end position="574"/>
    </location>
</feature>
<name>A0A914BU42_PATMI</name>
<protein>
    <recommendedName>
        <fullName evidence="7">Tetratricopeptide repeat protein 27</fullName>
    </recommendedName>
</protein>
<keyword evidence="2 4" id="KW-0802">TPR repeat</keyword>
<evidence type="ECO:0000256" key="1">
    <source>
        <dbReference type="ARBA" id="ARBA00022737"/>
    </source>
</evidence>
<evidence type="ECO:0008006" key="7">
    <source>
        <dbReference type="Google" id="ProtNLM"/>
    </source>
</evidence>
<comment type="similarity">
    <text evidence="3">Belongs to the TTC27 family.</text>
</comment>
<evidence type="ECO:0000256" key="4">
    <source>
        <dbReference type="PROSITE-ProRule" id="PRU00339"/>
    </source>
</evidence>
<dbReference type="CTD" id="55622"/>
<proteinExistence type="inferred from homology"/>
<feature type="repeat" description="TPR" evidence="4">
    <location>
        <begin position="575"/>
        <end position="608"/>
    </location>
</feature>
<dbReference type="PANTHER" id="PTHR16193">
    <property type="entry name" value="TETRATRICOPEPTIDE REPEAT PROTEIN 27"/>
    <property type="match status" value="1"/>
</dbReference>
<dbReference type="PANTHER" id="PTHR16193:SF0">
    <property type="entry name" value="TETRATRICOPEPTIDE REPEAT PROTEIN 27"/>
    <property type="match status" value="1"/>
</dbReference>
<dbReference type="Gene3D" id="1.25.40.10">
    <property type="entry name" value="Tetratricopeptide repeat domain"/>
    <property type="match status" value="1"/>
</dbReference>
<dbReference type="InterPro" id="IPR019734">
    <property type="entry name" value="TPR_rpt"/>
</dbReference>
<reference evidence="5" key="1">
    <citation type="submission" date="2022-11" db="UniProtKB">
        <authorList>
            <consortium name="EnsemblMetazoa"/>
        </authorList>
    </citation>
    <scope>IDENTIFICATION</scope>
</reference>
<dbReference type="OMA" id="NNRYARA"/>
<keyword evidence="1" id="KW-0677">Repeat</keyword>
<dbReference type="EnsemblMetazoa" id="XM_038223493.1">
    <property type="protein sequence ID" value="XP_038079421.1"/>
    <property type="gene ID" value="LOC119746515"/>
</dbReference>
<evidence type="ECO:0000313" key="5">
    <source>
        <dbReference type="EnsemblMetazoa" id="XP_038079421.1"/>
    </source>
</evidence>
<dbReference type="SUPFAM" id="SSF48452">
    <property type="entry name" value="TPR-like"/>
    <property type="match status" value="1"/>
</dbReference>
<dbReference type="Pfam" id="PF13432">
    <property type="entry name" value="TPR_16"/>
    <property type="match status" value="1"/>
</dbReference>
<organism evidence="5 6">
    <name type="scientific">Patiria miniata</name>
    <name type="common">Bat star</name>
    <name type="synonym">Asterina miniata</name>
    <dbReference type="NCBI Taxonomy" id="46514"/>
    <lineage>
        <taxon>Eukaryota</taxon>
        <taxon>Metazoa</taxon>
        <taxon>Echinodermata</taxon>
        <taxon>Eleutherozoa</taxon>
        <taxon>Asterozoa</taxon>
        <taxon>Asteroidea</taxon>
        <taxon>Valvatacea</taxon>
        <taxon>Valvatida</taxon>
        <taxon>Asterinidae</taxon>
        <taxon>Patiria</taxon>
    </lineage>
</organism>
<dbReference type="PROSITE" id="PS50005">
    <property type="entry name" value="TPR"/>
    <property type="match status" value="2"/>
</dbReference>
<dbReference type="Proteomes" id="UP000887568">
    <property type="component" value="Unplaced"/>
</dbReference>
<dbReference type="OrthoDB" id="1936594at2759"/>
<dbReference type="AlphaFoldDB" id="A0A914BU42"/>